<name>A0A6C0JGX3_9ZZZZ</name>
<dbReference type="InterPro" id="IPR003034">
    <property type="entry name" value="SAP_dom"/>
</dbReference>
<accession>A0A6C0JGX3</accession>
<evidence type="ECO:0000313" key="2">
    <source>
        <dbReference type="EMBL" id="QHU03018.1"/>
    </source>
</evidence>
<reference evidence="2" key="1">
    <citation type="journal article" date="2020" name="Nature">
        <title>Giant virus diversity and host interactions through global metagenomics.</title>
        <authorList>
            <person name="Schulz F."/>
            <person name="Roux S."/>
            <person name="Paez-Espino D."/>
            <person name="Jungbluth S."/>
            <person name="Walsh D.A."/>
            <person name="Denef V.J."/>
            <person name="McMahon K.D."/>
            <person name="Konstantinidis K.T."/>
            <person name="Eloe-Fadrosh E.A."/>
            <person name="Kyrpides N.C."/>
            <person name="Woyke T."/>
        </authorList>
    </citation>
    <scope>NUCLEOTIDE SEQUENCE</scope>
    <source>
        <strain evidence="2">GVMAG-M-3300025890-48</strain>
    </source>
</reference>
<dbReference type="InterPro" id="IPR036361">
    <property type="entry name" value="SAP_dom_sf"/>
</dbReference>
<dbReference type="AlphaFoldDB" id="A0A6C0JGX3"/>
<dbReference type="Gene3D" id="1.10.720.30">
    <property type="entry name" value="SAP domain"/>
    <property type="match status" value="1"/>
</dbReference>
<evidence type="ECO:0000259" key="1">
    <source>
        <dbReference type="SMART" id="SM00513"/>
    </source>
</evidence>
<organism evidence="2">
    <name type="scientific">viral metagenome</name>
    <dbReference type="NCBI Taxonomy" id="1070528"/>
    <lineage>
        <taxon>unclassified sequences</taxon>
        <taxon>metagenomes</taxon>
        <taxon>organismal metagenomes</taxon>
    </lineage>
</organism>
<protein>
    <recommendedName>
        <fullName evidence="1">SAP domain-containing protein</fullName>
    </recommendedName>
</protein>
<dbReference type="EMBL" id="MN740368">
    <property type="protein sequence ID" value="QHU03018.1"/>
    <property type="molecule type" value="Genomic_DNA"/>
</dbReference>
<feature type="domain" description="SAP" evidence="1">
    <location>
        <begin position="62"/>
        <end position="96"/>
    </location>
</feature>
<dbReference type="SMART" id="SM00513">
    <property type="entry name" value="SAP"/>
    <property type="match status" value="1"/>
</dbReference>
<proteinExistence type="predicted"/>
<sequence length="360" mass="42580">MEGNIIVTSNLDINLQSYKDDISPTSVLKRFNENVPKTKKRRRITDDNFKILKYGEQQNLSINNYKVIQLKAMCRHYKQKVGGNKDELTKRLYNFLRLSFYASKIQKIVKRFIILKYMKCHGPAYTKRDICVNDTDFFTMQPLKSIKPAQFISFKDTDNFVYGFDIRSLYNLIKKGKAPYKNPYNRRELPAYIHKNISYIKHMSKYYKDEVELLMEEDKVDSKKEIELRALAIFQKIGDTTQYIVDHSWFWDLTRIRIIRFIRELHDIWTYRAQLSDTVKRQICYPYGNPFRNINTNSMQMQEIDSLRTISLTIIDNMISTGLDDTNKSLGSNYVLCALTLVSSIAAEQFPWLYQSVSHF</sequence>
<dbReference type="SUPFAM" id="SSF68906">
    <property type="entry name" value="SAP domain"/>
    <property type="match status" value="1"/>
</dbReference>